<dbReference type="Pfam" id="PF00046">
    <property type="entry name" value="Homeodomain"/>
    <property type="match status" value="1"/>
</dbReference>
<evidence type="ECO:0000256" key="6">
    <source>
        <dbReference type="RuleBase" id="RU000682"/>
    </source>
</evidence>
<evidence type="ECO:0000256" key="3">
    <source>
        <dbReference type="ARBA" id="ARBA00023155"/>
    </source>
</evidence>
<keyword evidence="2 5" id="KW-0238">DNA-binding</keyword>
<dbReference type="GO" id="GO:0003677">
    <property type="term" value="F:DNA binding"/>
    <property type="evidence" value="ECO:0007669"/>
    <property type="project" value="UniProtKB-UniRule"/>
</dbReference>
<evidence type="ECO:0000313" key="10">
    <source>
        <dbReference type="Proteomes" id="UP001152320"/>
    </source>
</evidence>
<evidence type="ECO:0000256" key="1">
    <source>
        <dbReference type="ARBA" id="ARBA00004123"/>
    </source>
</evidence>
<evidence type="ECO:0000256" key="2">
    <source>
        <dbReference type="ARBA" id="ARBA00023125"/>
    </source>
</evidence>
<comment type="subcellular location">
    <subcellularLocation>
        <location evidence="1 5 6">Nucleus</location>
    </subcellularLocation>
</comment>
<dbReference type="InterPro" id="IPR001356">
    <property type="entry name" value="HD"/>
</dbReference>
<name>A0A9Q1C549_HOLLE</name>
<dbReference type="SUPFAM" id="SSF46689">
    <property type="entry name" value="Homeodomain-like"/>
    <property type="match status" value="1"/>
</dbReference>
<dbReference type="GO" id="GO:0005634">
    <property type="term" value="C:nucleus"/>
    <property type="evidence" value="ECO:0007669"/>
    <property type="project" value="UniProtKB-SubCell"/>
</dbReference>
<dbReference type="PRINTS" id="PR00024">
    <property type="entry name" value="HOMEOBOX"/>
</dbReference>
<proteinExistence type="predicted"/>
<feature type="DNA-binding region" description="Homeobox" evidence="5">
    <location>
        <begin position="195"/>
        <end position="254"/>
    </location>
</feature>
<feature type="region of interest" description="Disordered" evidence="7">
    <location>
        <begin position="1"/>
        <end position="82"/>
    </location>
</feature>
<dbReference type="Gene3D" id="1.10.10.60">
    <property type="entry name" value="Homeodomain-like"/>
    <property type="match status" value="1"/>
</dbReference>
<evidence type="ECO:0000313" key="9">
    <source>
        <dbReference type="EMBL" id="KAJ8038620.1"/>
    </source>
</evidence>
<dbReference type="InterPro" id="IPR009057">
    <property type="entry name" value="Homeodomain-like_sf"/>
</dbReference>
<comment type="caution">
    <text evidence="9">The sequence shown here is derived from an EMBL/GenBank/DDBJ whole genome shotgun (WGS) entry which is preliminary data.</text>
</comment>
<feature type="compositionally biased region" description="Acidic residues" evidence="7">
    <location>
        <begin position="156"/>
        <end position="170"/>
    </location>
</feature>
<keyword evidence="10" id="KW-1185">Reference proteome</keyword>
<keyword evidence="3 5" id="KW-0371">Homeobox</keyword>
<evidence type="ECO:0000256" key="5">
    <source>
        <dbReference type="PROSITE-ProRule" id="PRU00108"/>
    </source>
</evidence>
<organism evidence="9 10">
    <name type="scientific">Holothuria leucospilota</name>
    <name type="common">Black long sea cucumber</name>
    <name type="synonym">Mertensiothuria leucospilota</name>
    <dbReference type="NCBI Taxonomy" id="206669"/>
    <lineage>
        <taxon>Eukaryota</taxon>
        <taxon>Metazoa</taxon>
        <taxon>Echinodermata</taxon>
        <taxon>Eleutherozoa</taxon>
        <taxon>Echinozoa</taxon>
        <taxon>Holothuroidea</taxon>
        <taxon>Aspidochirotacea</taxon>
        <taxon>Aspidochirotida</taxon>
        <taxon>Holothuriidae</taxon>
        <taxon>Holothuria</taxon>
    </lineage>
</organism>
<dbReference type="EMBL" id="JAIZAY010000007">
    <property type="protein sequence ID" value="KAJ8038620.1"/>
    <property type="molecule type" value="Genomic_DNA"/>
</dbReference>
<dbReference type="SMART" id="SM00389">
    <property type="entry name" value="HOX"/>
    <property type="match status" value="1"/>
</dbReference>
<reference evidence="9" key="1">
    <citation type="submission" date="2021-10" db="EMBL/GenBank/DDBJ databases">
        <title>Tropical sea cucumber genome reveals ecological adaptation and Cuvierian tubules defense mechanism.</title>
        <authorList>
            <person name="Chen T."/>
        </authorList>
    </citation>
    <scope>NUCLEOTIDE SEQUENCE</scope>
    <source>
        <strain evidence="9">Nanhai2018</strain>
        <tissue evidence="9">Muscle</tissue>
    </source>
</reference>
<evidence type="ECO:0000256" key="4">
    <source>
        <dbReference type="ARBA" id="ARBA00023242"/>
    </source>
</evidence>
<sequence length="417" mass="47036">MRFQKTMEEELTIESPTSTPQAFVKSPKPASAISEHNTDSMKGTPSGVPSTPPSPIKESDREEVEDRETPSPKKGQTNANVNSHSFLIRDILADVKQQKALSKDFEEPRTGNKDKKGENVLNALNSNFKNDHFIEDGLERSHIFTKGVKRPATEISDSDAEDYSLNDDGESDLKQKNSNGSIDISSNSAGKSKKARKARTAFTDHQLNTLERSFERQKYLSVQDRMELAASLNLTDTQVKTWYQNRRNKVETTNSCWSRTTRRGWKLRSTFGPSTPRSTALPLPSTSRRRWIVPAIGCEQLVWIPSRRRGRRIGERAAEKFAFTASACSPRFSFVTFVGPSIQFAPSNAFDSKATSSTYTLTTYRSLNFDICSLRSYTTSQINCGLCRCRQQGRIDCPKMLFSMFQTVQSCWMIRTI</sequence>
<dbReference type="AlphaFoldDB" id="A0A9Q1C549"/>
<protein>
    <submittedName>
        <fullName evidence="9">BarH-like 2 homeobox protein</fullName>
    </submittedName>
</protein>
<dbReference type="OrthoDB" id="6159439at2759"/>
<keyword evidence="4 5" id="KW-0539">Nucleus</keyword>
<dbReference type="PANTHER" id="PTHR24333">
    <property type="entry name" value="HOMEO BOX HB9 LIKE A-RELATED"/>
    <property type="match status" value="1"/>
</dbReference>
<feature type="domain" description="Homeobox" evidence="8">
    <location>
        <begin position="193"/>
        <end position="253"/>
    </location>
</feature>
<dbReference type="PROSITE" id="PS50071">
    <property type="entry name" value="HOMEOBOX_2"/>
    <property type="match status" value="1"/>
</dbReference>
<feature type="compositionally biased region" description="Low complexity" evidence="7">
    <location>
        <begin position="177"/>
        <end position="190"/>
    </location>
</feature>
<dbReference type="CDD" id="cd00086">
    <property type="entry name" value="homeodomain"/>
    <property type="match status" value="1"/>
</dbReference>
<feature type="region of interest" description="Disordered" evidence="7">
    <location>
        <begin position="155"/>
        <end position="200"/>
    </location>
</feature>
<gene>
    <name evidence="9" type="ORF">HOLleu_16086</name>
</gene>
<dbReference type="Proteomes" id="UP001152320">
    <property type="component" value="Chromosome 7"/>
</dbReference>
<accession>A0A9Q1C549</accession>
<evidence type="ECO:0000259" key="8">
    <source>
        <dbReference type="PROSITE" id="PS50071"/>
    </source>
</evidence>
<evidence type="ECO:0000256" key="7">
    <source>
        <dbReference type="SAM" id="MobiDB-lite"/>
    </source>
</evidence>
<dbReference type="InterPro" id="IPR020479">
    <property type="entry name" value="HD_metazoa"/>
</dbReference>
<dbReference type="InterPro" id="IPR050848">
    <property type="entry name" value="Homeobox_TF"/>
</dbReference>
<dbReference type="PANTHER" id="PTHR24333:SF5">
    <property type="entry name" value="VENT HOMEOBOX"/>
    <property type="match status" value="1"/>
</dbReference>